<sequence length="93" mass="10374">MLPSPSSTIPKLSEDRLIHGIKLHKKLCCRRRSRDAAYSDQSMPQLLVFGNRYGMPFICSSCSDLMGSIAWFLFTGKIFSSSSDMPFGTSMTT</sequence>
<dbReference type="EnsemblPlants" id="Kaladp0039s0415.1.v1.1">
    <property type="protein sequence ID" value="Kaladp0039s0415.1.v1.1"/>
    <property type="gene ID" value="Kaladp0039s0415.v1.1"/>
</dbReference>
<proteinExistence type="predicted"/>
<dbReference type="Gramene" id="Kaladp0039s0415.1.v1.1">
    <property type="protein sequence ID" value="Kaladp0039s0415.1.v1.1"/>
    <property type="gene ID" value="Kaladp0039s0415.v1.1"/>
</dbReference>
<reference evidence="1" key="1">
    <citation type="submission" date="2021-01" db="UniProtKB">
        <authorList>
            <consortium name="EnsemblPlants"/>
        </authorList>
    </citation>
    <scope>IDENTIFICATION</scope>
</reference>
<dbReference type="Proteomes" id="UP000594263">
    <property type="component" value="Unplaced"/>
</dbReference>
<evidence type="ECO:0000313" key="1">
    <source>
        <dbReference type="EnsemblPlants" id="Kaladp0039s0415.1.v1.1"/>
    </source>
</evidence>
<protein>
    <submittedName>
        <fullName evidence="1">Uncharacterized protein</fullName>
    </submittedName>
</protein>
<keyword evidence="2" id="KW-1185">Reference proteome</keyword>
<accession>A0A7N0TKN6</accession>
<dbReference type="AlphaFoldDB" id="A0A7N0TKN6"/>
<name>A0A7N0TKN6_KALFE</name>
<evidence type="ECO:0000313" key="2">
    <source>
        <dbReference type="Proteomes" id="UP000594263"/>
    </source>
</evidence>
<organism evidence="1 2">
    <name type="scientific">Kalanchoe fedtschenkoi</name>
    <name type="common">Lavender scallops</name>
    <name type="synonym">South American air plant</name>
    <dbReference type="NCBI Taxonomy" id="63787"/>
    <lineage>
        <taxon>Eukaryota</taxon>
        <taxon>Viridiplantae</taxon>
        <taxon>Streptophyta</taxon>
        <taxon>Embryophyta</taxon>
        <taxon>Tracheophyta</taxon>
        <taxon>Spermatophyta</taxon>
        <taxon>Magnoliopsida</taxon>
        <taxon>eudicotyledons</taxon>
        <taxon>Gunneridae</taxon>
        <taxon>Pentapetalae</taxon>
        <taxon>Saxifragales</taxon>
        <taxon>Crassulaceae</taxon>
        <taxon>Kalanchoe</taxon>
    </lineage>
</organism>